<dbReference type="InterPro" id="IPR013685">
    <property type="entry name" value="POTRA_FtsQ_type"/>
</dbReference>
<dbReference type="PANTHER" id="PTHR37820:SF1">
    <property type="entry name" value="CELL DIVISION PROTEIN FTSQ"/>
    <property type="match status" value="1"/>
</dbReference>
<feature type="region of interest" description="Disordered" evidence="8">
    <location>
        <begin position="202"/>
        <end position="231"/>
    </location>
</feature>
<dbReference type="InterPro" id="IPR034746">
    <property type="entry name" value="POTRA"/>
</dbReference>
<feature type="compositionally biased region" description="Acidic residues" evidence="8">
    <location>
        <begin position="397"/>
        <end position="414"/>
    </location>
</feature>
<evidence type="ECO:0000256" key="6">
    <source>
        <dbReference type="ARBA" id="ARBA00023136"/>
    </source>
</evidence>
<keyword evidence="7" id="KW-0131">Cell cycle</keyword>
<keyword evidence="4 9" id="KW-0812">Transmembrane</keyword>
<feature type="transmembrane region" description="Helical" evidence="9">
    <location>
        <begin position="21"/>
        <end position="44"/>
    </location>
</feature>
<dbReference type="Proteomes" id="UP000824162">
    <property type="component" value="Unassembled WGS sequence"/>
</dbReference>
<dbReference type="GO" id="GO:0051301">
    <property type="term" value="P:cell division"/>
    <property type="evidence" value="ECO:0007669"/>
    <property type="project" value="UniProtKB-KW"/>
</dbReference>
<keyword evidence="2" id="KW-1003">Cell membrane</keyword>
<feature type="compositionally biased region" description="Low complexity" evidence="8">
    <location>
        <begin position="212"/>
        <end position="225"/>
    </location>
</feature>
<feature type="compositionally biased region" description="Acidic residues" evidence="8">
    <location>
        <begin position="366"/>
        <end position="375"/>
    </location>
</feature>
<evidence type="ECO:0000256" key="3">
    <source>
        <dbReference type="ARBA" id="ARBA00022618"/>
    </source>
</evidence>
<dbReference type="AlphaFoldDB" id="A0A9D1PQ05"/>
<feature type="region of interest" description="Disordered" evidence="8">
    <location>
        <begin position="349"/>
        <end position="414"/>
    </location>
</feature>
<keyword evidence="5 9" id="KW-1133">Transmembrane helix</keyword>
<dbReference type="Pfam" id="PF08478">
    <property type="entry name" value="POTRA_1"/>
    <property type="match status" value="1"/>
</dbReference>
<keyword evidence="3" id="KW-0132">Cell division</keyword>
<reference evidence="11" key="2">
    <citation type="submission" date="2021-04" db="EMBL/GenBank/DDBJ databases">
        <authorList>
            <person name="Gilroy R."/>
        </authorList>
    </citation>
    <scope>NUCLEOTIDE SEQUENCE</scope>
    <source>
        <strain evidence="11">5790</strain>
    </source>
</reference>
<evidence type="ECO:0000256" key="5">
    <source>
        <dbReference type="ARBA" id="ARBA00022989"/>
    </source>
</evidence>
<dbReference type="PROSITE" id="PS51779">
    <property type="entry name" value="POTRA"/>
    <property type="match status" value="1"/>
</dbReference>
<proteinExistence type="predicted"/>
<evidence type="ECO:0000256" key="4">
    <source>
        <dbReference type="ARBA" id="ARBA00022692"/>
    </source>
</evidence>
<evidence type="ECO:0000256" key="2">
    <source>
        <dbReference type="ARBA" id="ARBA00022475"/>
    </source>
</evidence>
<dbReference type="InterPro" id="IPR050487">
    <property type="entry name" value="FtsQ_DivIB"/>
</dbReference>
<sequence>MQTRKSTRRRTRSAKRQKIASLCVLGAVAAAALAVCFLLLAPMFNIKNIVVTGNSKISSETIIEGSQLKTGENIFLTWLPSYEKKVEGLDYIEDCNISRILPDTLEIAVTERQPAAYFSIGDILAVTDMNGVVVSLVNAADTAEITALKSPAEEEEAAPTGSPSPDGESVDEESTADGTIWGYDDDGDPIYRVNGGHYEFDEDGNRYFVDDTPSASPEPTSTPEPGDSLSRTSFGTIIYDAPIVRGVGISEYKEGREIKSDDSEKLSSVFESLRALNSAGLLSRTTEFNAENVNDIRFTVENRLDVWFGTFMDFEYKARFVASVIDNYLSSYEHAVLDFRDSRLYVRSDSAVPPMPEPSTSPSPSEDPDSQEAETEPSRSPNPSASPGRSTRSNATETDEPEPTESPEPNDSDE</sequence>
<evidence type="ECO:0000259" key="10">
    <source>
        <dbReference type="PROSITE" id="PS51779"/>
    </source>
</evidence>
<evidence type="ECO:0000256" key="1">
    <source>
        <dbReference type="ARBA" id="ARBA00004370"/>
    </source>
</evidence>
<dbReference type="EMBL" id="DXIJ01000017">
    <property type="protein sequence ID" value="HIV85343.1"/>
    <property type="molecule type" value="Genomic_DNA"/>
</dbReference>
<dbReference type="GO" id="GO:0005886">
    <property type="term" value="C:plasma membrane"/>
    <property type="evidence" value="ECO:0007669"/>
    <property type="project" value="TreeGrafter"/>
</dbReference>
<evidence type="ECO:0000313" key="12">
    <source>
        <dbReference type="Proteomes" id="UP000824162"/>
    </source>
</evidence>
<reference evidence="11" key="1">
    <citation type="journal article" date="2021" name="PeerJ">
        <title>Extensive microbial diversity within the chicken gut microbiome revealed by metagenomics and culture.</title>
        <authorList>
            <person name="Gilroy R."/>
            <person name="Ravi A."/>
            <person name="Getino M."/>
            <person name="Pursley I."/>
            <person name="Horton D.L."/>
            <person name="Alikhan N.F."/>
            <person name="Baker D."/>
            <person name="Gharbi K."/>
            <person name="Hall N."/>
            <person name="Watson M."/>
            <person name="Adriaenssens E.M."/>
            <person name="Foster-Nyarko E."/>
            <person name="Jarju S."/>
            <person name="Secka A."/>
            <person name="Antonio M."/>
            <person name="Oren A."/>
            <person name="Chaudhuri R.R."/>
            <person name="La Ragione R."/>
            <person name="Hildebrand F."/>
            <person name="Pallen M.J."/>
        </authorList>
    </citation>
    <scope>NUCLEOTIDE SEQUENCE</scope>
    <source>
        <strain evidence="11">5790</strain>
    </source>
</reference>
<evidence type="ECO:0000256" key="9">
    <source>
        <dbReference type="SAM" id="Phobius"/>
    </source>
</evidence>
<dbReference type="PANTHER" id="PTHR37820">
    <property type="entry name" value="CELL DIVISION PROTEIN DIVIB"/>
    <property type="match status" value="1"/>
</dbReference>
<protein>
    <submittedName>
        <fullName evidence="11">FtsQ-type POTRA domain-containing protein</fullName>
    </submittedName>
</protein>
<feature type="domain" description="POTRA" evidence="10">
    <location>
        <begin position="44"/>
        <end position="112"/>
    </location>
</feature>
<name>A0A9D1PQ05_9FIRM</name>
<comment type="subcellular location">
    <subcellularLocation>
        <location evidence="1">Membrane</location>
    </subcellularLocation>
</comment>
<evidence type="ECO:0000256" key="7">
    <source>
        <dbReference type="ARBA" id="ARBA00023306"/>
    </source>
</evidence>
<gene>
    <name evidence="11" type="ORF">H9900_00865</name>
</gene>
<comment type="caution">
    <text evidence="11">The sequence shown here is derived from an EMBL/GenBank/DDBJ whole genome shotgun (WGS) entry which is preliminary data.</text>
</comment>
<evidence type="ECO:0000256" key="8">
    <source>
        <dbReference type="SAM" id="MobiDB-lite"/>
    </source>
</evidence>
<organism evidence="11 12">
    <name type="scientific">Candidatus Monoglobus merdigallinarum</name>
    <dbReference type="NCBI Taxonomy" id="2838698"/>
    <lineage>
        <taxon>Bacteria</taxon>
        <taxon>Bacillati</taxon>
        <taxon>Bacillota</taxon>
        <taxon>Clostridia</taxon>
        <taxon>Monoglobales</taxon>
        <taxon>Monoglobaceae</taxon>
        <taxon>Monoglobus</taxon>
    </lineage>
</organism>
<feature type="region of interest" description="Disordered" evidence="8">
    <location>
        <begin position="147"/>
        <end position="187"/>
    </location>
</feature>
<accession>A0A9D1PQ05</accession>
<feature type="compositionally biased region" description="Polar residues" evidence="8">
    <location>
        <begin position="378"/>
        <end position="395"/>
    </location>
</feature>
<dbReference type="Gene3D" id="3.10.20.310">
    <property type="entry name" value="membrane protein fhac"/>
    <property type="match status" value="1"/>
</dbReference>
<evidence type="ECO:0000313" key="11">
    <source>
        <dbReference type="EMBL" id="HIV85343.1"/>
    </source>
</evidence>
<keyword evidence="6 9" id="KW-0472">Membrane</keyword>